<evidence type="ECO:0000256" key="11">
    <source>
        <dbReference type="PROSITE-ProRule" id="PRU00042"/>
    </source>
</evidence>
<keyword evidence="5 11" id="KW-0863">Zinc-finger</keyword>
<evidence type="ECO:0000256" key="9">
    <source>
        <dbReference type="ARBA" id="ARBA00023163"/>
    </source>
</evidence>
<organism evidence="14">
    <name type="scientific">Culex pipiens</name>
    <name type="common">House mosquito</name>
    <dbReference type="NCBI Taxonomy" id="7175"/>
    <lineage>
        <taxon>Eukaryota</taxon>
        <taxon>Metazoa</taxon>
        <taxon>Ecdysozoa</taxon>
        <taxon>Arthropoda</taxon>
        <taxon>Hexapoda</taxon>
        <taxon>Insecta</taxon>
        <taxon>Pterygota</taxon>
        <taxon>Neoptera</taxon>
        <taxon>Endopterygota</taxon>
        <taxon>Diptera</taxon>
        <taxon>Nematocera</taxon>
        <taxon>Culicoidea</taxon>
        <taxon>Culicidae</taxon>
        <taxon>Culicinae</taxon>
        <taxon>Culicini</taxon>
        <taxon>Culex</taxon>
        <taxon>Culex</taxon>
    </lineage>
</organism>
<keyword evidence="8" id="KW-0238">DNA-binding</keyword>
<keyword evidence="6" id="KW-0862">Zinc</keyword>
<evidence type="ECO:0000256" key="1">
    <source>
        <dbReference type="ARBA" id="ARBA00004123"/>
    </source>
</evidence>
<dbReference type="Gene3D" id="3.30.160.60">
    <property type="entry name" value="Classic Zinc Finger"/>
    <property type="match status" value="4"/>
</dbReference>
<dbReference type="EMBL" id="HBUE01257020">
    <property type="protein sequence ID" value="CAG6557082.1"/>
    <property type="molecule type" value="Transcribed_RNA"/>
</dbReference>
<feature type="compositionally biased region" description="Polar residues" evidence="12">
    <location>
        <begin position="208"/>
        <end position="217"/>
    </location>
</feature>
<dbReference type="GO" id="GO:0000977">
    <property type="term" value="F:RNA polymerase II transcription regulatory region sequence-specific DNA binding"/>
    <property type="evidence" value="ECO:0007669"/>
    <property type="project" value="TreeGrafter"/>
</dbReference>
<dbReference type="AlphaFoldDB" id="A0A8D8ISK0"/>
<evidence type="ECO:0000256" key="8">
    <source>
        <dbReference type="ARBA" id="ARBA00023125"/>
    </source>
</evidence>
<protein>
    <submittedName>
        <fullName evidence="14">GDNF-inducible zinc finger protein 1</fullName>
    </submittedName>
</protein>
<dbReference type="SMART" id="SM00355">
    <property type="entry name" value="ZnF_C2H2"/>
    <property type="match status" value="4"/>
</dbReference>
<evidence type="ECO:0000256" key="10">
    <source>
        <dbReference type="ARBA" id="ARBA00023242"/>
    </source>
</evidence>
<name>A0A8D8ISK0_CULPI</name>
<keyword evidence="10" id="KW-0539">Nucleus</keyword>
<keyword evidence="9" id="KW-0804">Transcription</keyword>
<evidence type="ECO:0000256" key="3">
    <source>
        <dbReference type="ARBA" id="ARBA00022723"/>
    </source>
</evidence>
<evidence type="ECO:0000313" key="14">
    <source>
        <dbReference type="EMBL" id="CAG6557082.1"/>
    </source>
</evidence>
<dbReference type="PANTHER" id="PTHR24379">
    <property type="entry name" value="KRAB AND ZINC FINGER DOMAIN-CONTAINING"/>
    <property type="match status" value="1"/>
</dbReference>
<dbReference type="GO" id="GO:0008270">
    <property type="term" value="F:zinc ion binding"/>
    <property type="evidence" value="ECO:0007669"/>
    <property type="project" value="UniProtKB-KW"/>
</dbReference>
<evidence type="ECO:0000256" key="7">
    <source>
        <dbReference type="ARBA" id="ARBA00023015"/>
    </source>
</evidence>
<dbReference type="PROSITE" id="PS00028">
    <property type="entry name" value="ZINC_FINGER_C2H2_1"/>
    <property type="match status" value="4"/>
</dbReference>
<comment type="similarity">
    <text evidence="2">Belongs to the krueppel C2H2-type zinc-finger protein family.</text>
</comment>
<feature type="domain" description="C2H2-type" evidence="13">
    <location>
        <begin position="220"/>
        <end position="247"/>
    </location>
</feature>
<comment type="subcellular location">
    <subcellularLocation>
        <location evidence="1">Nucleus</location>
    </subcellularLocation>
</comment>
<reference evidence="14" key="1">
    <citation type="submission" date="2021-05" db="EMBL/GenBank/DDBJ databases">
        <authorList>
            <person name="Alioto T."/>
            <person name="Alioto T."/>
            <person name="Gomez Garrido J."/>
        </authorList>
    </citation>
    <scope>NUCLEOTIDE SEQUENCE</scope>
</reference>
<dbReference type="FunFam" id="3.30.160.60:FF:001156">
    <property type="entry name" value="Zinc finger protein 407"/>
    <property type="match status" value="1"/>
</dbReference>
<keyword evidence="7" id="KW-0805">Transcription regulation</keyword>
<evidence type="ECO:0000256" key="4">
    <source>
        <dbReference type="ARBA" id="ARBA00022737"/>
    </source>
</evidence>
<accession>A0A8D8ISK0</accession>
<feature type="domain" description="C2H2-type" evidence="13">
    <location>
        <begin position="336"/>
        <end position="359"/>
    </location>
</feature>
<evidence type="ECO:0000256" key="2">
    <source>
        <dbReference type="ARBA" id="ARBA00006991"/>
    </source>
</evidence>
<evidence type="ECO:0000256" key="5">
    <source>
        <dbReference type="ARBA" id="ARBA00022771"/>
    </source>
</evidence>
<dbReference type="EMBL" id="HBUE01152018">
    <property type="protein sequence ID" value="CAG6505783.1"/>
    <property type="molecule type" value="Transcribed_RNA"/>
</dbReference>
<keyword evidence="4" id="KW-0677">Repeat</keyword>
<feature type="domain" description="C2H2-type" evidence="13">
    <location>
        <begin position="305"/>
        <end position="333"/>
    </location>
</feature>
<dbReference type="GO" id="GO:0005634">
    <property type="term" value="C:nucleus"/>
    <property type="evidence" value="ECO:0007669"/>
    <property type="project" value="UniProtKB-SubCell"/>
</dbReference>
<dbReference type="InterPro" id="IPR036236">
    <property type="entry name" value="Znf_C2H2_sf"/>
</dbReference>
<dbReference type="InterPro" id="IPR013087">
    <property type="entry name" value="Znf_C2H2_type"/>
</dbReference>
<feature type="region of interest" description="Disordered" evidence="12">
    <location>
        <begin position="195"/>
        <end position="217"/>
    </location>
</feature>
<proteinExistence type="inferred from homology"/>
<dbReference type="SUPFAM" id="SSF57667">
    <property type="entry name" value="beta-beta-alpha zinc fingers"/>
    <property type="match status" value="3"/>
</dbReference>
<keyword evidence="3" id="KW-0479">Metal-binding</keyword>
<dbReference type="PROSITE" id="PS50157">
    <property type="entry name" value="ZINC_FINGER_C2H2_2"/>
    <property type="match status" value="4"/>
</dbReference>
<evidence type="ECO:0000256" key="12">
    <source>
        <dbReference type="SAM" id="MobiDB-lite"/>
    </source>
</evidence>
<sequence>MMDTSNQESQPISISQQFCSFCLRARHPNIEFFSDGSSDKTQLQHLLGYDFRLENYSICKPCWKMSQLLQDFRLRCVKAYNLVERVGQGLKAEDGWFTERNLTTIESFRMVIKDQLQEIEKLTEDYNSEDVLEMKTELIGVKTEPIDEGMIKSDEENMSGQFDQYVVKDVAEDALETAFDISEVKFEPNEAYITHESRSDTEEDNQLDPISNGTQPRNAYQCPECPTKFTSHQRLAAHVIKHAGNKPYKCRNNCEKEFATTKNRRKHEQRCGSEVYQCNLCEVQLDRRRSLFDHYNAVHPGEPKHPCAHCEKRFKKKEQLQRHEMRIHSGDRVREFSCQQCGRTFAENATLRKHMKIHI</sequence>
<evidence type="ECO:0000259" key="13">
    <source>
        <dbReference type="PROSITE" id="PS50157"/>
    </source>
</evidence>
<dbReference type="PANTHER" id="PTHR24379:SF127">
    <property type="entry name" value="BLOODY FINGERS-RELATED"/>
    <property type="match status" value="1"/>
</dbReference>
<dbReference type="Pfam" id="PF00096">
    <property type="entry name" value="zf-C2H2"/>
    <property type="match status" value="3"/>
</dbReference>
<feature type="domain" description="C2H2-type" evidence="13">
    <location>
        <begin position="276"/>
        <end position="304"/>
    </location>
</feature>
<evidence type="ECO:0000256" key="6">
    <source>
        <dbReference type="ARBA" id="ARBA00022833"/>
    </source>
</evidence>
<dbReference type="GO" id="GO:0000981">
    <property type="term" value="F:DNA-binding transcription factor activity, RNA polymerase II-specific"/>
    <property type="evidence" value="ECO:0007669"/>
    <property type="project" value="TreeGrafter"/>
</dbReference>